<dbReference type="Proteomes" id="UP001152888">
    <property type="component" value="Unassembled WGS sequence"/>
</dbReference>
<evidence type="ECO:0000256" key="6">
    <source>
        <dbReference type="ARBA" id="ARBA00035443"/>
    </source>
</evidence>
<dbReference type="EMBL" id="CAKOFQ010007425">
    <property type="protein sequence ID" value="CAH2000872.1"/>
    <property type="molecule type" value="Genomic_DNA"/>
</dbReference>
<evidence type="ECO:0000313" key="7">
    <source>
        <dbReference type="EMBL" id="CAH2000872.1"/>
    </source>
</evidence>
<accession>A0A9P0LT70</accession>
<keyword evidence="3" id="KW-0689">Ribosomal protein</keyword>
<comment type="caution">
    <text evidence="7">The sequence shown here is derived from an EMBL/GenBank/DDBJ whole genome shotgun (WGS) entry which is preliminary data.</text>
</comment>
<evidence type="ECO:0000313" key="8">
    <source>
        <dbReference type="Proteomes" id="UP001152888"/>
    </source>
</evidence>
<protein>
    <recommendedName>
        <fullName evidence="5">Large ribosomal subunit protein P2</fullName>
    </recommendedName>
    <alternativeName>
        <fullName evidence="6">60S acidic ribosomal protein P2</fullName>
    </alternativeName>
</protein>
<reference evidence="7" key="1">
    <citation type="submission" date="2022-03" db="EMBL/GenBank/DDBJ databases">
        <authorList>
            <person name="Sayadi A."/>
        </authorList>
    </citation>
    <scope>NUCLEOTIDE SEQUENCE</scope>
</reference>
<organism evidence="7 8">
    <name type="scientific">Acanthoscelides obtectus</name>
    <name type="common">Bean weevil</name>
    <name type="synonym">Bruchus obtectus</name>
    <dbReference type="NCBI Taxonomy" id="200917"/>
    <lineage>
        <taxon>Eukaryota</taxon>
        <taxon>Metazoa</taxon>
        <taxon>Ecdysozoa</taxon>
        <taxon>Arthropoda</taxon>
        <taxon>Hexapoda</taxon>
        <taxon>Insecta</taxon>
        <taxon>Pterygota</taxon>
        <taxon>Neoptera</taxon>
        <taxon>Endopterygota</taxon>
        <taxon>Coleoptera</taxon>
        <taxon>Polyphaga</taxon>
        <taxon>Cucujiformia</taxon>
        <taxon>Chrysomeloidea</taxon>
        <taxon>Chrysomelidae</taxon>
        <taxon>Bruchinae</taxon>
        <taxon>Bruchini</taxon>
        <taxon>Acanthoscelides</taxon>
    </lineage>
</organism>
<dbReference type="FunFam" id="1.10.10.1410:FF:000002">
    <property type="entry name" value="60S acidic ribosomal protein P2"/>
    <property type="match status" value="1"/>
</dbReference>
<evidence type="ECO:0000256" key="5">
    <source>
        <dbReference type="ARBA" id="ARBA00035301"/>
    </source>
</evidence>
<evidence type="ECO:0000256" key="1">
    <source>
        <dbReference type="ARBA" id="ARBA00003362"/>
    </source>
</evidence>
<sequence>MRLRGCLFASCPRGQSLSIKCGHRKDLGSVGVEADGERLKKVISELNGKSIDDLIAQGKLGVRLGEAANKEPCDNTRFKQILIFSLNDFSRFILC</sequence>
<keyword evidence="4" id="KW-0687">Ribonucleoprotein</keyword>
<dbReference type="Gene3D" id="1.10.10.1410">
    <property type="match status" value="1"/>
</dbReference>
<dbReference type="AlphaFoldDB" id="A0A9P0LT70"/>
<evidence type="ECO:0000256" key="2">
    <source>
        <dbReference type="ARBA" id="ARBA00005436"/>
    </source>
</evidence>
<name>A0A9P0LT70_ACAOB</name>
<dbReference type="InterPro" id="IPR038716">
    <property type="entry name" value="P1/P2_N_sf"/>
</dbReference>
<gene>
    <name evidence="7" type="ORF">ACAOBT_LOCUS25845</name>
</gene>
<comment type="similarity">
    <text evidence="2">Belongs to the eukaryotic ribosomal protein P1/P2 family.</text>
</comment>
<evidence type="ECO:0000256" key="3">
    <source>
        <dbReference type="ARBA" id="ARBA00022980"/>
    </source>
</evidence>
<comment type="function">
    <text evidence="1">Plays an important role in the elongation step of protein synthesis.</text>
</comment>
<dbReference type="GO" id="GO:1990904">
    <property type="term" value="C:ribonucleoprotein complex"/>
    <property type="evidence" value="ECO:0007669"/>
    <property type="project" value="UniProtKB-KW"/>
</dbReference>
<proteinExistence type="inferred from homology"/>
<keyword evidence="8" id="KW-1185">Reference proteome</keyword>
<dbReference type="GO" id="GO:0005840">
    <property type="term" value="C:ribosome"/>
    <property type="evidence" value="ECO:0007669"/>
    <property type="project" value="UniProtKB-KW"/>
</dbReference>
<evidence type="ECO:0000256" key="4">
    <source>
        <dbReference type="ARBA" id="ARBA00023274"/>
    </source>
</evidence>
<dbReference type="OrthoDB" id="1227494at2759"/>